<dbReference type="GO" id="GO:0004888">
    <property type="term" value="F:transmembrane signaling receptor activity"/>
    <property type="evidence" value="ECO:0007669"/>
    <property type="project" value="InterPro"/>
</dbReference>
<evidence type="ECO:0000313" key="8">
    <source>
        <dbReference type="WormBase" id="Bm4571"/>
    </source>
</evidence>
<dbReference type="WormBase" id="Bm4571">
    <property type="protein sequence ID" value="BM46057"/>
    <property type="gene ID" value="WBGene00224832"/>
    <property type="gene designation" value="Bma-lgc-30"/>
</dbReference>
<comment type="subcellular location">
    <subcellularLocation>
        <location evidence="1">Membrane</location>
        <topology evidence="1">Multi-pass membrane protein</topology>
    </subcellularLocation>
</comment>
<dbReference type="InterPro" id="IPR036734">
    <property type="entry name" value="Neur_chan_lig-bd_sf"/>
</dbReference>
<keyword evidence="3 5" id="KW-1133">Transmembrane helix</keyword>
<dbReference type="InterPro" id="IPR038050">
    <property type="entry name" value="Neuro_actylchol_rec"/>
</dbReference>
<dbReference type="CDD" id="cd18989">
    <property type="entry name" value="LGIC_ECD_cation"/>
    <property type="match status" value="1"/>
</dbReference>
<organism evidence="7">
    <name type="scientific">Brugia malayi</name>
    <name type="common">Filarial nematode worm</name>
    <dbReference type="NCBI Taxonomy" id="6279"/>
    <lineage>
        <taxon>Eukaryota</taxon>
        <taxon>Metazoa</taxon>
        <taxon>Ecdysozoa</taxon>
        <taxon>Nematoda</taxon>
        <taxon>Chromadorea</taxon>
        <taxon>Rhabditida</taxon>
        <taxon>Spirurina</taxon>
        <taxon>Spiruromorpha</taxon>
        <taxon>Filarioidea</taxon>
        <taxon>Onchocercidae</taxon>
        <taxon>Brugia</taxon>
    </lineage>
</organism>
<keyword evidence="5" id="KW-0407">Ion channel</keyword>
<dbReference type="GO" id="GO:0016020">
    <property type="term" value="C:membrane"/>
    <property type="evidence" value="ECO:0007669"/>
    <property type="project" value="UniProtKB-SubCell"/>
</dbReference>
<dbReference type="InterPro" id="IPR006202">
    <property type="entry name" value="Neur_chan_lig-bd"/>
</dbReference>
<sequence>MRFTTFMWIYRTGYKLVRHVCSTWTSIILKFGFVGLFMLLEYVITQNFLQIIAVQISHGVTSKARIGSKQNEVLFDTFGKSNMLANGQSIGNQDYSDERKAANAHTRLLNQIKTAARPFQRPALNFHTPTEIHVRAALYQIFDLDYRNNIVTISGYFHLWWIDPSLRWNASEFNNITRTFIPSKWFWKPELYLYHSAQDRVMDYAPDAVAEISANGRLRVFIPITVRTLCPINVKHFPFDIQNCTFAAIRSDPYPFHLSGYKKGLTTNEFADEKNHLQCGSWSYQYEYVSLVVDQQEVFLNDFYNSQEWLLENATISNGTVEYLEQESFSTVYMVLILRRESFYYVFNFVFPTTLVSIVAVIGFHAPINATGRHENKFRLGIMTLLSMSVMLLVLVDEMKFVLKSVPGQRESFYNVPLLAVFHMVQMLIISVATCTSSVFVYLEKYALRNQYIEAIPWWLRFLSAKRLFCCYVPKRFRIASSEEIKRNQDVTTRFVSSASDSFTFRDIIPAEVNMTECHQETAVSEAVADAPPPINTQRIELLVNLMRQFIQLKEEAQRKHCLPAYWKRIIRRLENISLTTYLFLIITNVAMFMCHDLWY</sequence>
<evidence type="ECO:0000256" key="4">
    <source>
        <dbReference type="ARBA" id="ARBA00023136"/>
    </source>
</evidence>
<protein>
    <submittedName>
        <fullName evidence="7">BMA-LGC-30</fullName>
    </submittedName>
</protein>
<proteinExistence type="inferred from homology"/>
<feature type="transmembrane region" description="Helical" evidence="5">
    <location>
        <begin position="416"/>
        <end position="443"/>
    </location>
</feature>
<feature type="transmembrane region" description="Helical" evidence="5">
    <location>
        <begin position="21"/>
        <end position="40"/>
    </location>
</feature>
<dbReference type="InterPro" id="IPR036719">
    <property type="entry name" value="Neuro-gated_channel_TM_sf"/>
</dbReference>
<gene>
    <name evidence="8" type="primary">bma-lgc-30</name>
    <name evidence="7" type="synonym">Bma-lgc-30</name>
    <name evidence="8" type="ORF">Bm4571</name>
    <name evidence="7" type="ORF">BM_Bm4571</name>
</gene>
<name>A0A0H5SJ84_BRUMA</name>
<feature type="transmembrane region" description="Helical" evidence="5">
    <location>
        <begin position="378"/>
        <end position="396"/>
    </location>
</feature>
<keyword evidence="5" id="KW-0813">Transport</keyword>
<dbReference type="Gene3D" id="1.20.58.390">
    <property type="entry name" value="Neurotransmitter-gated ion-channel transmembrane domain"/>
    <property type="match status" value="1"/>
</dbReference>
<dbReference type="InterPro" id="IPR006201">
    <property type="entry name" value="Neur_channel"/>
</dbReference>
<dbReference type="Gene3D" id="2.70.170.10">
    <property type="entry name" value="Neurotransmitter-gated ion-channel ligand-binding domain"/>
    <property type="match status" value="1"/>
</dbReference>
<keyword evidence="5" id="KW-0406">Ion transport</keyword>
<dbReference type="PANTHER" id="PTHR18945">
    <property type="entry name" value="NEUROTRANSMITTER GATED ION CHANNEL"/>
    <property type="match status" value="1"/>
</dbReference>
<evidence type="ECO:0000256" key="3">
    <source>
        <dbReference type="ARBA" id="ARBA00022989"/>
    </source>
</evidence>
<evidence type="ECO:0000259" key="6">
    <source>
        <dbReference type="Pfam" id="PF02931"/>
    </source>
</evidence>
<evidence type="ECO:0000313" key="7">
    <source>
        <dbReference type="EMBL" id="CRZ23885.1"/>
    </source>
</evidence>
<dbReference type="PROSITE" id="PS00236">
    <property type="entry name" value="NEUROTR_ION_CHANNEL"/>
    <property type="match status" value="1"/>
</dbReference>
<keyword evidence="2 5" id="KW-0812">Transmembrane</keyword>
<dbReference type="InterPro" id="IPR018000">
    <property type="entry name" value="Neurotransmitter_ion_chnl_CS"/>
</dbReference>
<accession>A0A0H5SJ84</accession>
<dbReference type="Pfam" id="PF02931">
    <property type="entry name" value="Neur_chan_LBD"/>
    <property type="match status" value="1"/>
</dbReference>
<feature type="transmembrane region" description="Helical" evidence="5">
    <location>
        <begin position="579"/>
        <end position="599"/>
    </location>
</feature>
<dbReference type="SUPFAM" id="SSF90112">
    <property type="entry name" value="Neurotransmitter-gated ion-channel transmembrane pore"/>
    <property type="match status" value="1"/>
</dbReference>
<reference evidence="7" key="2">
    <citation type="submission" date="2012-12" db="EMBL/GenBank/DDBJ databases">
        <authorList>
            <person name="Gao Y.W."/>
            <person name="Fan S.T."/>
            <person name="Sun H.T."/>
            <person name="Wang Z."/>
            <person name="Gao X.L."/>
            <person name="Li Y.G."/>
            <person name="Wang T.C."/>
            <person name="Zhang K."/>
            <person name="Xu W.W."/>
            <person name="Yu Z.J."/>
            <person name="Xia X.Z."/>
        </authorList>
    </citation>
    <scope>NUCLEOTIDE SEQUENCE</scope>
    <source>
        <strain evidence="7">FR3</strain>
    </source>
</reference>
<evidence type="ECO:0000256" key="5">
    <source>
        <dbReference type="RuleBase" id="RU000687"/>
    </source>
</evidence>
<evidence type="ECO:0000256" key="2">
    <source>
        <dbReference type="ARBA" id="ARBA00022692"/>
    </source>
</evidence>
<dbReference type="OMA" id="SYQYEYV"/>
<dbReference type="GO" id="GO:0005230">
    <property type="term" value="F:extracellular ligand-gated monoatomic ion channel activity"/>
    <property type="evidence" value="ECO:0007669"/>
    <property type="project" value="InterPro"/>
</dbReference>
<evidence type="ECO:0000256" key="1">
    <source>
        <dbReference type="ARBA" id="ARBA00004141"/>
    </source>
</evidence>
<dbReference type="SUPFAM" id="SSF63712">
    <property type="entry name" value="Nicotinic receptor ligand binding domain-like"/>
    <property type="match status" value="2"/>
</dbReference>
<keyword evidence="4 5" id="KW-0472">Membrane</keyword>
<dbReference type="CDD" id="cd19051">
    <property type="entry name" value="LGIC_TM_cation"/>
    <property type="match status" value="1"/>
</dbReference>
<feature type="transmembrane region" description="Helical" evidence="5">
    <location>
        <begin position="343"/>
        <end position="366"/>
    </location>
</feature>
<dbReference type="EMBL" id="LN856931">
    <property type="protein sequence ID" value="CRZ23885.1"/>
    <property type="molecule type" value="Genomic_DNA"/>
</dbReference>
<reference evidence="7" key="1">
    <citation type="journal article" date="2007" name="Science">
        <title>Draft genome of the filarial nematode parasite Brugia malayi.</title>
        <authorList>
            <person name="Ghedin E."/>
            <person name="Wang S."/>
            <person name="Spiro D."/>
            <person name="Caler E."/>
            <person name="Zhao Q."/>
            <person name="Crabtree J."/>
            <person name="Allen J.E."/>
            <person name="Delcher A.L."/>
            <person name="Guiliano D.B."/>
            <person name="Miranda-Saavedra D."/>
            <person name="Angiuoli S.V."/>
            <person name="Creasy T."/>
            <person name="Amedeo P."/>
            <person name="Haas B."/>
            <person name="El-Sayed N.M."/>
            <person name="Wortman J.R."/>
            <person name="Feldblyum T."/>
            <person name="Tallon L."/>
            <person name="Schatz M."/>
            <person name="Shumway M."/>
            <person name="Koo H."/>
            <person name="Salzberg S.L."/>
            <person name="Schobel S."/>
            <person name="Pertea M."/>
            <person name="Pop M."/>
            <person name="White O."/>
            <person name="Barton G.J."/>
            <person name="Carlow C.K."/>
            <person name="Crawford M.J."/>
            <person name="Daub J."/>
            <person name="Dimmic M.W."/>
            <person name="Estes C.F."/>
            <person name="Foster J.M."/>
            <person name="Ganatra M."/>
            <person name="Gregory W.F."/>
            <person name="Johnson N.M."/>
            <person name="Jin J."/>
            <person name="Komuniecki R."/>
            <person name="Korf I."/>
            <person name="Kumar S."/>
            <person name="Laney S."/>
            <person name="Li B.W."/>
            <person name="Li W."/>
            <person name="Lindblom T.H."/>
            <person name="Lustigman S."/>
            <person name="Ma D."/>
            <person name="Maina C.V."/>
            <person name="Martin D.M."/>
            <person name="McCarter J.P."/>
            <person name="McReynolds L."/>
            <person name="Mitreva M."/>
            <person name="Nutman T.B."/>
            <person name="Parkinson J."/>
            <person name="Peregrin-Alvarez J.M."/>
            <person name="Poole C."/>
            <person name="Ren Q."/>
            <person name="Saunders L."/>
            <person name="Sluder A.E."/>
            <person name="Smith K."/>
            <person name="Stanke M."/>
            <person name="Unnasch T.R."/>
            <person name="Ware J."/>
            <person name="Wei A.D."/>
            <person name="Weil G."/>
            <person name="Williams D.J."/>
            <person name="Zhang Y."/>
            <person name="Williams S.A."/>
            <person name="Fraser-Liggett C."/>
            <person name="Slatko B."/>
            <person name="Blaxter M.L."/>
            <person name="Scott A.L."/>
        </authorList>
    </citation>
    <scope>NUCLEOTIDE SEQUENCE</scope>
    <source>
        <strain evidence="7">FR3</strain>
    </source>
</reference>
<feature type="domain" description="Neurotransmitter-gated ion-channel ligand-binding" evidence="6">
    <location>
        <begin position="106"/>
        <end position="246"/>
    </location>
</feature>
<dbReference type="PRINTS" id="PR00252">
    <property type="entry name" value="NRIONCHANNEL"/>
</dbReference>
<comment type="similarity">
    <text evidence="5">Belongs to the ligand-gated ion channel (TC 1.A.9) family.</text>
</comment>
<dbReference type="AlphaFoldDB" id="A0A0H5SJ84"/>